<dbReference type="GO" id="GO:0009401">
    <property type="term" value="P:phosphoenolpyruvate-dependent sugar phosphotransferase system"/>
    <property type="evidence" value="ECO:0007669"/>
    <property type="project" value="UniProtKB-KW"/>
</dbReference>
<organism evidence="10 12">
    <name type="scientific">Superficieibacter electus</name>
    <dbReference type="NCBI Taxonomy" id="2022662"/>
    <lineage>
        <taxon>Bacteria</taxon>
        <taxon>Pseudomonadati</taxon>
        <taxon>Pseudomonadota</taxon>
        <taxon>Gammaproteobacteria</taxon>
        <taxon>Enterobacterales</taxon>
        <taxon>Enterobacteriaceae</taxon>
        <taxon>Superficieibacter</taxon>
    </lineage>
</organism>
<evidence type="ECO:0000256" key="7">
    <source>
        <dbReference type="ARBA" id="ARBA00022777"/>
    </source>
</evidence>
<evidence type="ECO:0000313" key="9">
    <source>
        <dbReference type="EMBL" id="POP41296.1"/>
    </source>
</evidence>
<keyword evidence="4" id="KW-0762">Sugar transport</keyword>
<dbReference type="GO" id="GO:0016301">
    <property type="term" value="F:kinase activity"/>
    <property type="evidence" value="ECO:0007669"/>
    <property type="project" value="UniProtKB-KW"/>
</dbReference>
<dbReference type="Pfam" id="PF03610">
    <property type="entry name" value="EIIA-man"/>
    <property type="match status" value="1"/>
</dbReference>
<protein>
    <submittedName>
        <fullName evidence="10">PTS fructose transporter subunit IIA</fullName>
    </submittedName>
</protein>
<evidence type="ECO:0000259" key="8">
    <source>
        <dbReference type="PROSITE" id="PS51096"/>
    </source>
</evidence>
<dbReference type="PANTHER" id="PTHR33799">
    <property type="entry name" value="PTS PERMEASE-RELATED-RELATED"/>
    <property type="match status" value="1"/>
</dbReference>
<evidence type="ECO:0000313" key="12">
    <source>
        <dbReference type="Proteomes" id="UP000247005"/>
    </source>
</evidence>
<reference evidence="11 12" key="1">
    <citation type="submission" date="2018-01" db="EMBL/GenBank/DDBJ databases">
        <title>Superficieibacter electus gen. nov., sp. nov., an extended-spectrum beta-lactamase possessing member of the Enterobacteriaceae family, isolated from intensive care unit surfaces.</title>
        <authorList>
            <person name="Potter R.F."/>
            <person name="D'Souza A.W."/>
        </authorList>
    </citation>
    <scope>NUCLEOTIDE SEQUENCE [LARGE SCALE GENOMIC DNA]</scope>
    <source>
        <strain evidence="10 12">BP-1</strain>
        <strain evidence="9 11">BP-2</strain>
    </source>
</reference>
<dbReference type="Proteomes" id="UP000247005">
    <property type="component" value="Unassembled WGS sequence"/>
</dbReference>
<dbReference type="SUPFAM" id="SSF53062">
    <property type="entry name" value="PTS system fructose IIA component-like"/>
    <property type="match status" value="1"/>
</dbReference>
<dbReference type="AlphaFoldDB" id="A0A2P5GJ02"/>
<name>A0A2P5GJ02_9ENTR</name>
<keyword evidence="2" id="KW-0813">Transport</keyword>
<evidence type="ECO:0000256" key="2">
    <source>
        <dbReference type="ARBA" id="ARBA00022448"/>
    </source>
</evidence>
<evidence type="ECO:0000313" key="10">
    <source>
        <dbReference type="EMBL" id="POP43502.1"/>
    </source>
</evidence>
<keyword evidence="6" id="KW-0598">Phosphotransferase system</keyword>
<dbReference type="InterPro" id="IPR004701">
    <property type="entry name" value="PTS_EIIA_man-typ"/>
</dbReference>
<dbReference type="PROSITE" id="PS51096">
    <property type="entry name" value="PTS_EIIA_TYPE_4"/>
    <property type="match status" value="1"/>
</dbReference>
<dbReference type="InterPro" id="IPR033887">
    <property type="entry name" value="PTS_IIA_man"/>
</dbReference>
<evidence type="ECO:0000256" key="4">
    <source>
        <dbReference type="ARBA" id="ARBA00022597"/>
    </source>
</evidence>
<dbReference type="CDD" id="cd00006">
    <property type="entry name" value="PTS_IIA_man"/>
    <property type="match status" value="1"/>
</dbReference>
<comment type="subcellular location">
    <subcellularLocation>
        <location evidence="1">Cytoplasm</location>
    </subcellularLocation>
</comment>
<dbReference type="InterPro" id="IPR036662">
    <property type="entry name" value="PTS_EIIA_man-typ_sf"/>
</dbReference>
<evidence type="ECO:0000313" key="11">
    <source>
        <dbReference type="Proteomes" id="UP000237073"/>
    </source>
</evidence>
<dbReference type="InterPro" id="IPR051471">
    <property type="entry name" value="Bacterial_PTS_sugar_comp"/>
</dbReference>
<dbReference type="Proteomes" id="UP000237073">
    <property type="component" value="Unassembled WGS sequence"/>
</dbReference>
<keyword evidence="11" id="KW-1185">Reference proteome</keyword>
<feature type="domain" description="PTS EIIA type-4" evidence="8">
    <location>
        <begin position="1"/>
        <end position="128"/>
    </location>
</feature>
<keyword evidence="5" id="KW-0808">Transferase</keyword>
<dbReference type="RefSeq" id="WP_103678429.1">
    <property type="nucleotide sequence ID" value="NZ_PQGD01000024.1"/>
</dbReference>
<dbReference type="PANTHER" id="PTHR33799:SF1">
    <property type="entry name" value="PTS SYSTEM MANNOSE-SPECIFIC EIIAB COMPONENT-RELATED"/>
    <property type="match status" value="1"/>
</dbReference>
<dbReference type="Gene3D" id="3.40.50.510">
    <property type="entry name" value="Phosphotransferase system, mannose-type IIA component"/>
    <property type="match status" value="1"/>
</dbReference>
<accession>A0A2P5GJ02</accession>
<sequence length="142" mass="15228">MIHFLVATHGPLATALLESSRMVYGTLPKVTAVTLTEQAGIEEFREDFSRALHAASIGADGVLVLCDMQSGTPWNVACQFAFSPQMMPPVAVVAGVNFPMLLQTDEVSHYGDVQTAARQLIALTHPSLILAELTVSDPSDDF</sequence>
<keyword evidence="3" id="KW-0963">Cytoplasm</keyword>
<proteinExistence type="predicted"/>
<evidence type="ECO:0000256" key="5">
    <source>
        <dbReference type="ARBA" id="ARBA00022679"/>
    </source>
</evidence>
<dbReference type="GO" id="GO:0016020">
    <property type="term" value="C:membrane"/>
    <property type="evidence" value="ECO:0007669"/>
    <property type="project" value="InterPro"/>
</dbReference>
<keyword evidence="7" id="KW-0418">Kinase</keyword>
<dbReference type="GO" id="GO:0005737">
    <property type="term" value="C:cytoplasm"/>
    <property type="evidence" value="ECO:0007669"/>
    <property type="project" value="UniProtKB-SubCell"/>
</dbReference>
<comment type="caution">
    <text evidence="10">The sequence shown here is derived from an EMBL/GenBank/DDBJ whole genome shotgun (WGS) entry which is preliminary data.</text>
</comment>
<dbReference type="EMBL" id="PQGD01000024">
    <property type="protein sequence ID" value="POP43502.1"/>
    <property type="molecule type" value="Genomic_DNA"/>
</dbReference>
<evidence type="ECO:0000256" key="3">
    <source>
        <dbReference type="ARBA" id="ARBA00022490"/>
    </source>
</evidence>
<dbReference type="EMBL" id="PQGE01000028">
    <property type="protein sequence ID" value="POP41296.1"/>
    <property type="molecule type" value="Genomic_DNA"/>
</dbReference>
<gene>
    <name evidence="10" type="ORF">CHU32_22970</name>
    <name evidence="9" type="ORF">CHU33_23560</name>
</gene>
<evidence type="ECO:0000256" key="6">
    <source>
        <dbReference type="ARBA" id="ARBA00022683"/>
    </source>
</evidence>
<evidence type="ECO:0000256" key="1">
    <source>
        <dbReference type="ARBA" id="ARBA00004496"/>
    </source>
</evidence>
<dbReference type="OrthoDB" id="3183705at2"/>